<dbReference type="KEGG" id="eus:EUTSA_v10015554mg"/>
<evidence type="ECO:0000313" key="1">
    <source>
        <dbReference type="EMBL" id="ESQ43669.1"/>
    </source>
</evidence>
<proteinExistence type="predicted"/>
<evidence type="ECO:0008006" key="3">
    <source>
        <dbReference type="Google" id="ProtNLM"/>
    </source>
</evidence>
<gene>
    <name evidence="1" type="ORF">EUTSA_v10015554mg</name>
</gene>
<dbReference type="EMBL" id="KI517464">
    <property type="protein sequence ID" value="ESQ43669.1"/>
    <property type="molecule type" value="Genomic_DNA"/>
</dbReference>
<dbReference type="AlphaFoldDB" id="V4LIX4"/>
<protein>
    <recommendedName>
        <fullName evidence="3">Retrotransposon gag domain-containing protein</fullName>
    </recommendedName>
</protein>
<dbReference type="Gramene" id="ESQ43669">
    <property type="protein sequence ID" value="ESQ43669"/>
    <property type="gene ID" value="EUTSA_v10015554mg"/>
</dbReference>
<name>V4LIX4_EUTSA</name>
<organism evidence="1 2">
    <name type="scientific">Eutrema salsugineum</name>
    <name type="common">Saltwater cress</name>
    <name type="synonym">Sisymbrium salsugineum</name>
    <dbReference type="NCBI Taxonomy" id="72664"/>
    <lineage>
        <taxon>Eukaryota</taxon>
        <taxon>Viridiplantae</taxon>
        <taxon>Streptophyta</taxon>
        <taxon>Embryophyta</taxon>
        <taxon>Tracheophyta</taxon>
        <taxon>Spermatophyta</taxon>
        <taxon>Magnoliopsida</taxon>
        <taxon>eudicotyledons</taxon>
        <taxon>Gunneridae</taxon>
        <taxon>Pentapetalae</taxon>
        <taxon>rosids</taxon>
        <taxon>malvids</taxon>
        <taxon>Brassicales</taxon>
        <taxon>Brassicaceae</taxon>
        <taxon>Eutremeae</taxon>
        <taxon>Eutrema</taxon>
    </lineage>
</organism>
<sequence length="70" mass="8160">MEILNLRADYSDLNKFALAKSLLAGEAASWFHHQHSLLPFATWEQLKKDMMLRFGKRDDPERIALFLELA</sequence>
<dbReference type="Proteomes" id="UP000030689">
    <property type="component" value="Unassembled WGS sequence"/>
</dbReference>
<keyword evidence="2" id="KW-1185">Reference proteome</keyword>
<feature type="non-terminal residue" evidence="1">
    <location>
        <position position="70"/>
    </location>
</feature>
<reference evidence="1 2" key="1">
    <citation type="journal article" date="2013" name="Front. Plant Sci.">
        <title>The Reference Genome of the Halophytic Plant Eutrema salsugineum.</title>
        <authorList>
            <person name="Yang R."/>
            <person name="Jarvis D.E."/>
            <person name="Chen H."/>
            <person name="Beilstein M.A."/>
            <person name="Grimwood J."/>
            <person name="Jenkins J."/>
            <person name="Shu S."/>
            <person name="Prochnik S."/>
            <person name="Xin M."/>
            <person name="Ma C."/>
            <person name="Schmutz J."/>
            <person name="Wing R.A."/>
            <person name="Mitchell-Olds T."/>
            <person name="Schumaker K.S."/>
            <person name="Wang X."/>
        </authorList>
    </citation>
    <scope>NUCLEOTIDE SEQUENCE [LARGE SCALE GENOMIC DNA]</scope>
</reference>
<evidence type="ECO:0000313" key="2">
    <source>
        <dbReference type="Proteomes" id="UP000030689"/>
    </source>
</evidence>
<accession>V4LIX4</accession>